<dbReference type="EMBL" id="CP129675">
    <property type="protein sequence ID" value="XDS46403.1"/>
    <property type="molecule type" value="Genomic_DNA"/>
</dbReference>
<keyword evidence="6 9" id="KW-1133">Transmembrane helix</keyword>
<proteinExistence type="predicted"/>
<feature type="transmembrane region" description="Helical" evidence="9">
    <location>
        <begin position="86"/>
        <end position="108"/>
    </location>
</feature>
<keyword evidence="4" id="KW-0133">Cell shape</keyword>
<dbReference type="PANTHER" id="PTHR47019:SF1">
    <property type="entry name" value="LIPID II FLIPPASE MURJ"/>
    <property type="match status" value="1"/>
</dbReference>
<feature type="region of interest" description="Disordered" evidence="8">
    <location>
        <begin position="1110"/>
        <end position="1199"/>
    </location>
</feature>
<feature type="region of interest" description="Disordered" evidence="8">
    <location>
        <begin position="950"/>
        <end position="978"/>
    </location>
</feature>
<organism evidence="10">
    <name type="scientific">Bifidobacterium fermentum</name>
    <dbReference type="NCBI Taxonomy" id="3059035"/>
    <lineage>
        <taxon>Bacteria</taxon>
        <taxon>Bacillati</taxon>
        <taxon>Actinomycetota</taxon>
        <taxon>Actinomycetes</taxon>
        <taxon>Bifidobacteriales</taxon>
        <taxon>Bifidobacteriaceae</taxon>
        <taxon>Bifidobacterium</taxon>
    </lineage>
</organism>
<feature type="transmembrane region" description="Helical" evidence="9">
    <location>
        <begin position="157"/>
        <end position="180"/>
    </location>
</feature>
<keyword evidence="7 9" id="KW-0472">Membrane</keyword>
<evidence type="ECO:0000256" key="6">
    <source>
        <dbReference type="ARBA" id="ARBA00022989"/>
    </source>
</evidence>
<dbReference type="PANTHER" id="PTHR47019">
    <property type="entry name" value="LIPID II FLIPPASE MURJ"/>
    <property type="match status" value="1"/>
</dbReference>
<feature type="compositionally biased region" description="Low complexity" evidence="8">
    <location>
        <begin position="953"/>
        <end position="962"/>
    </location>
</feature>
<comment type="subcellular location">
    <subcellularLocation>
        <location evidence="1">Cell membrane</location>
        <topology evidence="1">Multi-pass membrane protein</topology>
    </subcellularLocation>
</comment>
<gene>
    <name evidence="10" type="ORF">QN217_09800</name>
</gene>
<feature type="compositionally biased region" description="Low complexity" evidence="8">
    <location>
        <begin position="554"/>
        <end position="571"/>
    </location>
</feature>
<evidence type="ECO:0000256" key="9">
    <source>
        <dbReference type="SAM" id="Phobius"/>
    </source>
</evidence>
<dbReference type="CDD" id="cd13123">
    <property type="entry name" value="MATE_MurJ_like"/>
    <property type="match status" value="1"/>
</dbReference>
<feature type="transmembrane region" description="Helical" evidence="9">
    <location>
        <begin position="200"/>
        <end position="218"/>
    </location>
</feature>
<reference evidence="10" key="1">
    <citation type="submission" date="2023-07" db="EMBL/GenBank/DDBJ databases">
        <title>Bifidobacterium aquikefiriaerophilum sp. nov. and Bifidobacterium eccum sp. nov., isolated from water kefir.</title>
        <authorList>
            <person name="Breselge S."/>
            <person name="Bellassi P."/>
            <person name="Barcenilla C."/>
            <person name="Alvarez-Ordonez A."/>
            <person name="Morelli L."/>
            <person name="Cotter P.D."/>
        </authorList>
    </citation>
    <scope>NUCLEOTIDE SEQUENCE</scope>
    <source>
        <strain evidence="10">WK048_4_13</strain>
    </source>
</reference>
<evidence type="ECO:0000256" key="8">
    <source>
        <dbReference type="SAM" id="MobiDB-lite"/>
    </source>
</evidence>
<sequence>MNSVGRNSLIMASGTAASRITGQIRTILLAAALGTTGTAINAYQTGAMIPQVMFTLISGGIFNAVLVPQIVRTLKSEHAEERLNKLITTAIVLLLGLTLILMLGTSVLTSIYLDSRWSGPERALVDSFTLWCMPQIFFYGLYTVLGQLLAAKGRFTAYAWSSVGANIISCAGFIFFIVIFGNAQHQPLDFWTPMKTALTAGTWTIGVGFQALVLFWPLMRSGFKFKFTWGIRGIGLRSMGPIAAWSLGVVAVNQLANVINARITNGAPLAGHDPFGIAGNGSYQNAYALYILPYSLIAVSVTTAMFPKLSKAIAEHRIGDARSDLSQALRNVGLLMVYFTVALVAMPVPITRALLPSVDVREAILIAQPLVGLSWGLVAVSAFLLIQRTFYAFEDGKNPFIFALLFNGLQAIIVLMATAVTSPTQWTRWVGISLSLGVVIAFPFLAIVLRKRFGGRMDGRRITLTYAKSIAAGAVALVVCKIAYRPVLHLAGSDVSQFDGHMSWVQSIVICVIMVVILTLVYCGVLIGLKTEEFTNMVVSGKRRIAGILSSRHASTPESSGEEGAAGATGSIPAPDVMPSSIPVTNARKQNTWETSTIPAENSQPSVSQNVRMARVPVTHRSVGHSERTGSMKPKVGDTFIHRYTLVASLRDEPGLQVWKATDRVLARDCQLFIVTDETLVSQINTFASGLALRHNRHFTPVYHFSTQQGVGLLVTAMDSGISVSDYLAGPEMATLSFEAMRSIIGEACEALISLKQAHLIDAAVSADTIRLSESGITLAAAPINAMLEHPLARVATRESFEELATRQLSGTLYAMLTRTPEIRGMRFTEQLLPSGMPDEFGIICRRGLHITGSDGREPIPLITLAELSALLGTWSPTAELSDDDIVWPKATGRQSIEQVGIVPSPDMQVLEIPDSFAPKDESAEQSQEPKWATNQLLFPESSEVQLVQPTPSDGDFFSAFDDGSRTHPRASNATNPYDVSQIRENSLTNTGDIPMVTGDLELGDIEQGYVSADRQRQAERVLDEQMTATMQPLPPSFTPKPRDYAPKEDSAAQSRSEAQTPDDEDDSSSKMLGIFTTRSMAIVVGIIAILVALFFAVNALFGNVANIGDSSSDTTKWPDMSNVTLPGVSSPTASSSGSGSASSSSASATSSSSKASSSAKATKSSSSATKSSSASSSATTETVTHVDKNAEKVPDPVVQNTTAYATGTETYINQPSGYEGRGWYIHLTQAEKVSRIVISIRQSGGQGQIYANSTATSPTQGTAIAQFSFDSSGTTEVKLSTPVTTQDLVVWVPLTTTPSSGLYFNSVKVY</sequence>
<dbReference type="GO" id="GO:0015648">
    <property type="term" value="F:lipid-linked peptidoglycan transporter activity"/>
    <property type="evidence" value="ECO:0007669"/>
    <property type="project" value="TreeGrafter"/>
</dbReference>
<feature type="transmembrane region" description="Helical" evidence="9">
    <location>
        <begin position="328"/>
        <end position="346"/>
    </location>
</feature>
<feature type="region of interest" description="Disordered" evidence="8">
    <location>
        <begin position="552"/>
        <end position="583"/>
    </location>
</feature>
<feature type="compositionally biased region" description="Basic and acidic residues" evidence="8">
    <location>
        <begin position="1041"/>
        <end position="1051"/>
    </location>
</feature>
<feature type="region of interest" description="Disordered" evidence="8">
    <location>
        <begin position="1027"/>
        <end position="1069"/>
    </location>
</feature>
<evidence type="ECO:0000256" key="1">
    <source>
        <dbReference type="ARBA" id="ARBA00004651"/>
    </source>
</evidence>
<feature type="compositionally biased region" description="Low complexity" evidence="8">
    <location>
        <begin position="1130"/>
        <end position="1181"/>
    </location>
</feature>
<evidence type="ECO:0000256" key="7">
    <source>
        <dbReference type="ARBA" id="ARBA00023136"/>
    </source>
</evidence>
<feature type="compositionally biased region" description="Basic and acidic residues" evidence="8">
    <location>
        <begin position="1185"/>
        <end position="1195"/>
    </location>
</feature>
<keyword evidence="3 9" id="KW-0812">Transmembrane</keyword>
<evidence type="ECO:0000256" key="3">
    <source>
        <dbReference type="ARBA" id="ARBA00022692"/>
    </source>
</evidence>
<feature type="transmembrane region" description="Helical" evidence="9">
    <location>
        <begin position="52"/>
        <end position="74"/>
    </location>
</feature>
<evidence type="ECO:0000256" key="2">
    <source>
        <dbReference type="ARBA" id="ARBA00022475"/>
    </source>
</evidence>
<dbReference type="InterPro" id="IPR004268">
    <property type="entry name" value="MurJ"/>
</dbReference>
<dbReference type="GO" id="GO:0005886">
    <property type="term" value="C:plasma membrane"/>
    <property type="evidence" value="ECO:0007669"/>
    <property type="project" value="UniProtKB-SubCell"/>
</dbReference>
<dbReference type="InterPro" id="IPR051050">
    <property type="entry name" value="Lipid_II_flippase_MurJ/MviN"/>
</dbReference>
<feature type="transmembrane region" description="Helical" evidence="9">
    <location>
        <begin position="504"/>
        <end position="529"/>
    </location>
</feature>
<feature type="transmembrane region" description="Helical" evidence="9">
    <location>
        <begin position="128"/>
        <end position="150"/>
    </location>
</feature>
<dbReference type="Pfam" id="PF03023">
    <property type="entry name" value="MurJ"/>
    <property type="match status" value="1"/>
</dbReference>
<feature type="transmembrane region" description="Helical" evidence="9">
    <location>
        <begin position="398"/>
        <end position="420"/>
    </location>
</feature>
<feature type="transmembrane region" description="Helical" evidence="9">
    <location>
        <begin position="461"/>
        <end position="484"/>
    </location>
</feature>
<dbReference type="GO" id="GO:0034204">
    <property type="term" value="P:lipid translocation"/>
    <property type="evidence" value="ECO:0007669"/>
    <property type="project" value="TreeGrafter"/>
</dbReference>
<dbReference type="RefSeq" id="WP_369343093.1">
    <property type="nucleotide sequence ID" value="NZ_CP129675.1"/>
</dbReference>
<evidence type="ECO:0000256" key="5">
    <source>
        <dbReference type="ARBA" id="ARBA00022984"/>
    </source>
</evidence>
<dbReference type="GO" id="GO:0008360">
    <property type="term" value="P:regulation of cell shape"/>
    <property type="evidence" value="ECO:0007669"/>
    <property type="project" value="UniProtKB-KW"/>
</dbReference>
<keyword evidence="2" id="KW-1003">Cell membrane</keyword>
<feature type="transmembrane region" description="Helical" evidence="9">
    <location>
        <begin position="426"/>
        <end position="449"/>
    </location>
</feature>
<dbReference type="GO" id="GO:0009252">
    <property type="term" value="P:peptidoglycan biosynthetic process"/>
    <property type="evidence" value="ECO:0007669"/>
    <property type="project" value="UniProtKB-KW"/>
</dbReference>
<feature type="transmembrane region" description="Helical" evidence="9">
    <location>
        <begin position="1081"/>
        <end position="1102"/>
    </location>
</feature>
<feature type="transmembrane region" description="Helical" evidence="9">
    <location>
        <begin position="366"/>
        <end position="386"/>
    </location>
</feature>
<keyword evidence="5" id="KW-0573">Peptidoglycan synthesis</keyword>
<accession>A0AB39UBL7</accession>
<name>A0AB39UBL7_9BIFI</name>
<protein>
    <submittedName>
        <fullName evidence="10">Lipid II flippase MurJ</fullName>
    </submittedName>
</protein>
<evidence type="ECO:0000256" key="4">
    <source>
        <dbReference type="ARBA" id="ARBA00022960"/>
    </source>
</evidence>
<evidence type="ECO:0000313" key="10">
    <source>
        <dbReference type="EMBL" id="XDS46403.1"/>
    </source>
</evidence>